<evidence type="ECO:0000313" key="1">
    <source>
        <dbReference type="EMBL" id="MBS4202191.1"/>
    </source>
</evidence>
<protein>
    <submittedName>
        <fullName evidence="1">Uncharacterized protein</fullName>
    </submittedName>
</protein>
<keyword evidence="2" id="KW-1185">Reference proteome</keyword>
<proteinExistence type="predicted"/>
<accession>A0A942YQE2</accession>
<gene>
    <name evidence="1" type="ORF">KHA93_21510</name>
</gene>
<dbReference type="EMBL" id="JAGYPJ010000001">
    <property type="protein sequence ID" value="MBS4202191.1"/>
    <property type="molecule type" value="Genomic_DNA"/>
</dbReference>
<comment type="caution">
    <text evidence="1">The sequence shown here is derived from an EMBL/GenBank/DDBJ whole genome shotgun (WGS) entry which is preliminary data.</text>
</comment>
<reference evidence="1 2" key="1">
    <citation type="submission" date="2021-05" db="EMBL/GenBank/DDBJ databases">
        <title>Novel Bacillus species.</title>
        <authorList>
            <person name="Liu G."/>
        </authorList>
    </citation>
    <scope>NUCLEOTIDE SEQUENCE [LARGE SCALE GENOMIC DNA]</scope>
    <source>
        <strain evidence="1 2">FJAT-49732</strain>
    </source>
</reference>
<name>A0A942YQE2_9BACI</name>
<dbReference type="AlphaFoldDB" id="A0A942YQE2"/>
<dbReference type="RefSeq" id="WP_213112589.1">
    <property type="nucleotide sequence ID" value="NZ_JAGYPJ010000001.1"/>
</dbReference>
<dbReference type="Proteomes" id="UP000682713">
    <property type="component" value="Unassembled WGS sequence"/>
</dbReference>
<organism evidence="1 2">
    <name type="scientific">Lederbergia citrisecunda</name>
    <dbReference type="NCBI Taxonomy" id="2833583"/>
    <lineage>
        <taxon>Bacteria</taxon>
        <taxon>Bacillati</taxon>
        <taxon>Bacillota</taxon>
        <taxon>Bacilli</taxon>
        <taxon>Bacillales</taxon>
        <taxon>Bacillaceae</taxon>
        <taxon>Lederbergia</taxon>
    </lineage>
</organism>
<sequence length="232" mass="26986">MESSYVLEVDSVDTKQNENDSSFIGGQPCIPESMEIPVCQLCGAKQTFYFQIAFPQEHFWHGFTMAVFACTSCAHEEHLIPEMLQEVLPGINIPKGFLEAYQKNFKINIFETKEGVMRKDYKERVRFKRWNLIPTSDIHLGHNKLGGNPRWLLDDEAPATYMNSIPMFFLMQMMEGMKFEIVEDAPLQTIISLRGKPEPSKHRYYELFLANYLYFFGTKDRSNPLVYILTQI</sequence>
<evidence type="ECO:0000313" key="2">
    <source>
        <dbReference type="Proteomes" id="UP000682713"/>
    </source>
</evidence>